<proteinExistence type="inferred from homology"/>
<evidence type="ECO:0000313" key="10">
    <source>
        <dbReference type="Proteomes" id="UP000677918"/>
    </source>
</evidence>
<evidence type="ECO:0000256" key="1">
    <source>
        <dbReference type="ARBA" id="ARBA00004651"/>
    </source>
</evidence>
<dbReference type="GO" id="GO:0005886">
    <property type="term" value="C:plasma membrane"/>
    <property type="evidence" value="ECO:0007669"/>
    <property type="project" value="UniProtKB-SubCell"/>
</dbReference>
<feature type="transmembrane region" description="Helical" evidence="8">
    <location>
        <begin position="199"/>
        <end position="224"/>
    </location>
</feature>
<sequence>MSLTTRFVIIGLSPIIIIGAFWHVQLEEVRLFLLPLLGVLALVLGGVLGIGFAKWRKLDRAQTGSMFVSGSFTNIGSFGTLFCYVFLGEASIVFAAMYRLFEEFVYYLIGFPIAKLYGEQERGNGRRREMIRKLVTDPFIMASFCAIVLGGVLNFSPVARPEFYSTVIEILVPLTTFLLVLPIGFNMKIKAIQGYIKECLAVSVIKFVLVPVTITSLAVLLGMGQLYDGMVLKVIIILSAMPPAFISLIPPQLYKLDQDLANSSWLLNTGLLLIVLPFLYFIVGSF</sequence>
<gene>
    <name evidence="9" type="ORF">XYCOK13_00070</name>
</gene>
<dbReference type="InterPro" id="IPR038770">
    <property type="entry name" value="Na+/solute_symporter_sf"/>
</dbReference>
<dbReference type="Pfam" id="PF03547">
    <property type="entry name" value="Mem_trans"/>
    <property type="match status" value="1"/>
</dbReference>
<dbReference type="InterPro" id="IPR004776">
    <property type="entry name" value="Mem_transp_PIN-like"/>
</dbReference>
<dbReference type="Gene3D" id="1.20.1530.20">
    <property type="match status" value="1"/>
</dbReference>
<comment type="subcellular location">
    <subcellularLocation>
        <location evidence="1">Cell membrane</location>
        <topology evidence="1">Multi-pass membrane protein</topology>
    </subcellularLocation>
</comment>
<keyword evidence="5 8" id="KW-0812">Transmembrane</keyword>
<evidence type="ECO:0000256" key="8">
    <source>
        <dbReference type="SAM" id="Phobius"/>
    </source>
</evidence>
<dbReference type="Proteomes" id="UP000677918">
    <property type="component" value="Unassembled WGS sequence"/>
</dbReference>
<dbReference type="PANTHER" id="PTHR36838:SF3">
    <property type="entry name" value="TRANSPORTER AUXIN EFFLUX CARRIER EC FAMILY"/>
    <property type="match status" value="1"/>
</dbReference>
<keyword evidence="6 8" id="KW-1133">Transmembrane helix</keyword>
<evidence type="ECO:0000256" key="4">
    <source>
        <dbReference type="ARBA" id="ARBA00022475"/>
    </source>
</evidence>
<evidence type="ECO:0000256" key="7">
    <source>
        <dbReference type="ARBA" id="ARBA00023136"/>
    </source>
</evidence>
<feature type="transmembrane region" description="Helical" evidence="8">
    <location>
        <begin position="139"/>
        <end position="157"/>
    </location>
</feature>
<comment type="caution">
    <text evidence="9">The sequence shown here is derived from an EMBL/GenBank/DDBJ whole genome shotgun (WGS) entry which is preliminary data.</text>
</comment>
<keyword evidence="10" id="KW-1185">Reference proteome</keyword>
<dbReference type="EMBL" id="BOVK01000001">
    <property type="protein sequence ID" value="GIQ67183.1"/>
    <property type="molecule type" value="Genomic_DNA"/>
</dbReference>
<dbReference type="PANTHER" id="PTHR36838">
    <property type="entry name" value="AUXIN EFFLUX CARRIER FAMILY PROTEIN"/>
    <property type="match status" value="1"/>
</dbReference>
<evidence type="ECO:0000256" key="3">
    <source>
        <dbReference type="ARBA" id="ARBA00022448"/>
    </source>
</evidence>
<reference evidence="9" key="1">
    <citation type="submission" date="2021-04" db="EMBL/GenBank/DDBJ databases">
        <title>Draft genome sequence of Xylanibacillus composti strain K13.</title>
        <authorList>
            <person name="Uke A."/>
            <person name="Chhe C."/>
            <person name="Baramee S."/>
            <person name="Kosugi A."/>
        </authorList>
    </citation>
    <scope>NUCLEOTIDE SEQUENCE</scope>
    <source>
        <strain evidence="9">K13</strain>
    </source>
</reference>
<accession>A0A8J4GXV1</accession>
<protein>
    <recommendedName>
        <fullName evidence="11">Transporter</fullName>
    </recommendedName>
</protein>
<dbReference type="AlphaFoldDB" id="A0A8J4GXV1"/>
<keyword evidence="7 8" id="KW-0472">Membrane</keyword>
<feature type="transmembrane region" description="Helical" evidence="8">
    <location>
        <begin position="230"/>
        <end position="253"/>
    </location>
</feature>
<evidence type="ECO:0000256" key="6">
    <source>
        <dbReference type="ARBA" id="ARBA00022989"/>
    </source>
</evidence>
<evidence type="ECO:0000256" key="5">
    <source>
        <dbReference type="ARBA" id="ARBA00022692"/>
    </source>
</evidence>
<feature type="transmembrane region" description="Helical" evidence="8">
    <location>
        <begin position="31"/>
        <end position="53"/>
    </location>
</feature>
<organism evidence="9 10">
    <name type="scientific">Xylanibacillus composti</name>
    <dbReference type="NCBI Taxonomy" id="1572762"/>
    <lineage>
        <taxon>Bacteria</taxon>
        <taxon>Bacillati</taxon>
        <taxon>Bacillota</taxon>
        <taxon>Bacilli</taxon>
        <taxon>Bacillales</taxon>
        <taxon>Paenibacillaceae</taxon>
        <taxon>Xylanibacillus</taxon>
    </lineage>
</organism>
<feature type="transmembrane region" description="Helical" evidence="8">
    <location>
        <begin position="93"/>
        <end position="118"/>
    </location>
</feature>
<feature type="transmembrane region" description="Helical" evidence="8">
    <location>
        <begin position="65"/>
        <end position="87"/>
    </location>
</feature>
<evidence type="ECO:0008006" key="11">
    <source>
        <dbReference type="Google" id="ProtNLM"/>
    </source>
</evidence>
<feature type="transmembrane region" description="Helical" evidence="8">
    <location>
        <begin position="265"/>
        <end position="283"/>
    </location>
</feature>
<evidence type="ECO:0000313" key="9">
    <source>
        <dbReference type="EMBL" id="GIQ67183.1"/>
    </source>
</evidence>
<feature type="transmembrane region" description="Helical" evidence="8">
    <location>
        <begin position="7"/>
        <end position="25"/>
    </location>
</feature>
<keyword evidence="4" id="KW-1003">Cell membrane</keyword>
<feature type="transmembrane region" description="Helical" evidence="8">
    <location>
        <begin position="163"/>
        <end position="187"/>
    </location>
</feature>
<evidence type="ECO:0000256" key="2">
    <source>
        <dbReference type="ARBA" id="ARBA00010145"/>
    </source>
</evidence>
<dbReference type="GO" id="GO:0055085">
    <property type="term" value="P:transmembrane transport"/>
    <property type="evidence" value="ECO:0007669"/>
    <property type="project" value="InterPro"/>
</dbReference>
<name>A0A8J4GXV1_9BACL</name>
<keyword evidence="3" id="KW-0813">Transport</keyword>
<comment type="similarity">
    <text evidence="2">Belongs to the auxin efflux carrier (TC 2.A.69) family.</text>
</comment>